<keyword evidence="2" id="KW-0032">Aminotransferase</keyword>
<dbReference type="SUPFAM" id="SSF53383">
    <property type="entry name" value="PLP-dependent transferases"/>
    <property type="match status" value="1"/>
</dbReference>
<evidence type="ECO:0000256" key="4">
    <source>
        <dbReference type="ARBA" id="ARBA00022898"/>
    </source>
</evidence>
<dbReference type="NCBIfam" id="TIGR03542">
    <property type="entry name" value="DAPAT_plant"/>
    <property type="match status" value="1"/>
</dbReference>
<evidence type="ECO:0000256" key="3">
    <source>
        <dbReference type="ARBA" id="ARBA00022679"/>
    </source>
</evidence>
<evidence type="ECO:0000256" key="5">
    <source>
        <dbReference type="ARBA" id="ARBA00061511"/>
    </source>
</evidence>
<sequence length="450" mass="48829">MFSSRTLAMTAVCQTRVPRNANMEKLQNGYLFPEIAMRQQAFMKRHPEAELISLGVGDTTQPIPRVVTAAMAETCHALSTSEGYRGYGAEQGNEELRKRIAEVIYEDMGIKQTDVFVSDGAQCDISRIQMMMGSNVTVAVQDPTFPAYVDSGVIMGQSTSFKKETGAYGRIEYMRCSPENLFFPDLSATPRTDLIFFCSPNNPTGHAASRAQLEQLVSFAKSNGSIIIYDSAYASFISDSSPKSIYEVPGAKEVAIEVSSFSKFAGFAGVRLGWTVIPEELTFSDGSSVGRDFDRIMCTCFNGASSIAQAGGMACLSPQGLKAMKKVINGYKGNAMMLGEAFASAGLEAYGGRNSPYVWVHFPGRRSWDVFGEILEKANVVTIPGTGFGPGGEGFVRVSGFGRREAVQEACRRLRRLFGRRSVVVRKRDYSVGATEDAAAASAPVLLPRI</sequence>
<keyword evidence="3" id="KW-0808">Transferase</keyword>
<dbReference type="InterPro" id="IPR015421">
    <property type="entry name" value="PyrdxlP-dep_Trfase_major"/>
</dbReference>
<comment type="cofactor">
    <cofactor evidence="1">
        <name>pyridoxal 5'-phosphate</name>
        <dbReference type="ChEBI" id="CHEBI:597326"/>
    </cofactor>
</comment>
<comment type="similarity">
    <text evidence="5">Belongs to the class-I pyridoxal-phosphate-dependent aminotransferase family. LL-diaminopimelate aminotransferase subfamily.</text>
</comment>
<evidence type="ECO:0000313" key="7">
    <source>
        <dbReference type="EMBL" id="CAA7401044.1"/>
    </source>
</evidence>
<feature type="domain" description="Aminotransferase class I/classII large" evidence="6">
    <location>
        <begin position="50"/>
        <end position="414"/>
    </location>
</feature>
<accession>A0A7I8KVQ0</accession>
<dbReference type="PANTHER" id="PTHR43144">
    <property type="entry name" value="AMINOTRANSFERASE"/>
    <property type="match status" value="1"/>
</dbReference>
<dbReference type="GO" id="GO:0030170">
    <property type="term" value="F:pyridoxal phosphate binding"/>
    <property type="evidence" value="ECO:0007669"/>
    <property type="project" value="InterPro"/>
</dbReference>
<keyword evidence="4" id="KW-0663">Pyridoxal phosphate</keyword>
<dbReference type="AlphaFoldDB" id="A0A7I8KVQ0"/>
<organism evidence="7 8">
    <name type="scientific">Spirodela intermedia</name>
    <name type="common">Intermediate duckweed</name>
    <dbReference type="NCBI Taxonomy" id="51605"/>
    <lineage>
        <taxon>Eukaryota</taxon>
        <taxon>Viridiplantae</taxon>
        <taxon>Streptophyta</taxon>
        <taxon>Embryophyta</taxon>
        <taxon>Tracheophyta</taxon>
        <taxon>Spermatophyta</taxon>
        <taxon>Magnoliopsida</taxon>
        <taxon>Liliopsida</taxon>
        <taxon>Araceae</taxon>
        <taxon>Lemnoideae</taxon>
        <taxon>Spirodela</taxon>
    </lineage>
</organism>
<protein>
    <recommendedName>
        <fullName evidence="6">Aminotransferase class I/classII large domain-containing protein</fullName>
    </recommendedName>
</protein>
<dbReference type="InterPro" id="IPR015422">
    <property type="entry name" value="PyrdxlP-dep_Trfase_small"/>
</dbReference>
<evidence type="ECO:0000313" key="8">
    <source>
        <dbReference type="Proteomes" id="UP000663760"/>
    </source>
</evidence>
<dbReference type="Gene3D" id="3.90.1150.10">
    <property type="entry name" value="Aspartate Aminotransferase, domain 1"/>
    <property type="match status" value="1"/>
</dbReference>
<dbReference type="Pfam" id="PF00155">
    <property type="entry name" value="Aminotran_1_2"/>
    <property type="match status" value="1"/>
</dbReference>
<evidence type="ECO:0000256" key="2">
    <source>
        <dbReference type="ARBA" id="ARBA00022576"/>
    </source>
</evidence>
<proteinExistence type="inferred from homology"/>
<dbReference type="InterPro" id="IPR019942">
    <property type="entry name" value="DapL/ALD1"/>
</dbReference>
<dbReference type="GO" id="GO:0008483">
    <property type="term" value="F:transaminase activity"/>
    <property type="evidence" value="ECO:0007669"/>
    <property type="project" value="UniProtKB-KW"/>
</dbReference>
<dbReference type="EMBL" id="LR746271">
    <property type="protein sequence ID" value="CAA7401044.1"/>
    <property type="molecule type" value="Genomic_DNA"/>
</dbReference>
<dbReference type="FunFam" id="3.40.640.10:FF:000099">
    <property type="entry name" value="LL-diaminopimelate aminotransferase, chloroplastic"/>
    <property type="match status" value="1"/>
</dbReference>
<dbReference type="CDD" id="cd00609">
    <property type="entry name" value="AAT_like"/>
    <property type="match status" value="1"/>
</dbReference>
<reference evidence="7" key="1">
    <citation type="submission" date="2020-02" db="EMBL/GenBank/DDBJ databases">
        <authorList>
            <person name="Scholz U."/>
            <person name="Mascher M."/>
            <person name="Fiebig A."/>
        </authorList>
    </citation>
    <scope>NUCLEOTIDE SEQUENCE</scope>
</reference>
<evidence type="ECO:0000256" key="1">
    <source>
        <dbReference type="ARBA" id="ARBA00001933"/>
    </source>
</evidence>
<keyword evidence="8" id="KW-1185">Reference proteome</keyword>
<dbReference type="Gene3D" id="3.40.640.10">
    <property type="entry name" value="Type I PLP-dependent aspartate aminotransferase-like (Major domain)"/>
    <property type="match status" value="1"/>
</dbReference>
<dbReference type="InterPro" id="IPR015424">
    <property type="entry name" value="PyrdxlP-dep_Trfase"/>
</dbReference>
<name>A0A7I8KVQ0_SPIIN</name>
<gene>
    <name evidence="7" type="ORF">SI8410_08011722</name>
</gene>
<dbReference type="GO" id="GO:0009862">
    <property type="term" value="P:systemic acquired resistance, salicylic acid mediated signaling pathway"/>
    <property type="evidence" value="ECO:0007669"/>
    <property type="project" value="UniProtKB-ARBA"/>
</dbReference>
<dbReference type="Proteomes" id="UP000663760">
    <property type="component" value="Chromosome 8"/>
</dbReference>
<dbReference type="OrthoDB" id="7042322at2759"/>
<evidence type="ECO:0000259" key="6">
    <source>
        <dbReference type="Pfam" id="PF00155"/>
    </source>
</evidence>
<dbReference type="InterPro" id="IPR004839">
    <property type="entry name" value="Aminotransferase_I/II_large"/>
</dbReference>